<sequence>MANGDFSEENQELFNIRQAKAFNLFEGDKEPIQDTLIPENGLFRKDTLDPYSVLLGQGNKRSNPCTLSQPEEEIQALLEEILEENPWDNRAISQPQASTTHQEVLPLFIQEFKRNWNIKPQVPHVEVKIHETSNCEVTFSKEMNKQPFEGILKKEDDENQP</sequence>
<proteinExistence type="predicted"/>
<dbReference type="EMBL" id="AVOT02002272">
    <property type="protein sequence ID" value="MBW0469795.1"/>
    <property type="molecule type" value="Genomic_DNA"/>
</dbReference>
<protein>
    <submittedName>
        <fullName evidence="1">Uncharacterized protein</fullName>
    </submittedName>
</protein>
<accession>A0A9Q3GJZ9</accession>
<evidence type="ECO:0000313" key="1">
    <source>
        <dbReference type="EMBL" id="MBW0469795.1"/>
    </source>
</evidence>
<dbReference type="Proteomes" id="UP000765509">
    <property type="component" value="Unassembled WGS sequence"/>
</dbReference>
<comment type="caution">
    <text evidence="1">The sequence shown here is derived from an EMBL/GenBank/DDBJ whole genome shotgun (WGS) entry which is preliminary data.</text>
</comment>
<evidence type="ECO:0000313" key="2">
    <source>
        <dbReference type="Proteomes" id="UP000765509"/>
    </source>
</evidence>
<reference evidence="1" key="1">
    <citation type="submission" date="2021-03" db="EMBL/GenBank/DDBJ databases">
        <title>Draft genome sequence of rust myrtle Austropuccinia psidii MF-1, a brazilian biotype.</title>
        <authorList>
            <person name="Quecine M.C."/>
            <person name="Pachon D.M.R."/>
            <person name="Bonatelli M.L."/>
            <person name="Correr F.H."/>
            <person name="Franceschini L.M."/>
            <person name="Leite T.F."/>
            <person name="Margarido G.R.A."/>
            <person name="Almeida C.A."/>
            <person name="Ferrarezi J.A."/>
            <person name="Labate C.A."/>
        </authorList>
    </citation>
    <scope>NUCLEOTIDE SEQUENCE</scope>
    <source>
        <strain evidence="1">MF-1</strain>
    </source>
</reference>
<name>A0A9Q3GJZ9_9BASI</name>
<keyword evidence="2" id="KW-1185">Reference proteome</keyword>
<dbReference type="AlphaFoldDB" id="A0A9Q3GJZ9"/>
<organism evidence="1 2">
    <name type="scientific">Austropuccinia psidii MF-1</name>
    <dbReference type="NCBI Taxonomy" id="1389203"/>
    <lineage>
        <taxon>Eukaryota</taxon>
        <taxon>Fungi</taxon>
        <taxon>Dikarya</taxon>
        <taxon>Basidiomycota</taxon>
        <taxon>Pucciniomycotina</taxon>
        <taxon>Pucciniomycetes</taxon>
        <taxon>Pucciniales</taxon>
        <taxon>Sphaerophragmiaceae</taxon>
        <taxon>Austropuccinia</taxon>
    </lineage>
</organism>
<gene>
    <name evidence="1" type="ORF">O181_009510</name>
</gene>